<feature type="transmembrane region" description="Helical" evidence="1">
    <location>
        <begin position="113"/>
        <end position="135"/>
    </location>
</feature>
<feature type="transmembrane region" description="Helical" evidence="1">
    <location>
        <begin position="51"/>
        <end position="72"/>
    </location>
</feature>
<sequence length="281" mass="32012">MRFEDQPWYQEVLGYNYHGLIIIWVAMAVAGICTSVFCAHTLLTRRKELPLAMIFHHAVMIICGLFAASFIFRSEAQILLELQTRVVLAIFGFALSARYLHKIYKEDRKGLANFFWLVLAVLAIGTQLNGLSVLIPDYSVAWIVIALCESVFAIRLIFGPVNENNAMRYSKITLLVILSVNWIYLNLWPSLSLSLSYLPSEKYYSSIIGMITVVGGCIYLIVRMIIFDLKKTEPTKMQENCALLITGIFIISIAYGLDLVIDPMMYSCRWLCLLPNNFVWP</sequence>
<feature type="transmembrane region" description="Helical" evidence="1">
    <location>
        <begin position="172"/>
        <end position="191"/>
    </location>
</feature>
<evidence type="ECO:0000313" key="3">
    <source>
        <dbReference type="Proteomes" id="UP000637061"/>
    </source>
</evidence>
<comment type="caution">
    <text evidence="2">The sequence shown here is derived from an EMBL/GenBank/DDBJ whole genome shotgun (WGS) entry which is preliminary data.</text>
</comment>
<name>A0A8I1JIM5_PSEPU</name>
<reference evidence="2" key="1">
    <citation type="submission" date="2020-12" db="EMBL/GenBank/DDBJ databases">
        <title>Enhanced detection system for hospital associated transmission using whole genome sequencing surveillance.</title>
        <authorList>
            <person name="Harrison L.H."/>
            <person name="Van Tyne D."/>
            <person name="Marsh J.W."/>
            <person name="Griffith M.P."/>
            <person name="Snyder D.J."/>
            <person name="Cooper V.S."/>
            <person name="Mustapha M."/>
        </authorList>
    </citation>
    <scope>NUCLEOTIDE SEQUENCE</scope>
    <source>
        <strain evidence="2">PSB00042</strain>
    </source>
</reference>
<feature type="transmembrane region" description="Helical" evidence="1">
    <location>
        <begin position="242"/>
        <end position="261"/>
    </location>
</feature>
<dbReference type="AlphaFoldDB" id="A0A8I1JIM5"/>
<keyword evidence="1" id="KW-1133">Transmembrane helix</keyword>
<feature type="transmembrane region" description="Helical" evidence="1">
    <location>
        <begin position="141"/>
        <end position="160"/>
    </location>
</feature>
<feature type="transmembrane region" description="Helical" evidence="1">
    <location>
        <begin position="84"/>
        <end position="101"/>
    </location>
</feature>
<evidence type="ECO:0000313" key="2">
    <source>
        <dbReference type="EMBL" id="MBI6882684.1"/>
    </source>
</evidence>
<gene>
    <name evidence="2" type="ORF">JEU22_02055</name>
</gene>
<feature type="transmembrane region" description="Helical" evidence="1">
    <location>
        <begin position="20"/>
        <end position="39"/>
    </location>
</feature>
<feature type="transmembrane region" description="Helical" evidence="1">
    <location>
        <begin position="203"/>
        <end position="222"/>
    </location>
</feature>
<dbReference type="EMBL" id="JAEHTE010000001">
    <property type="protein sequence ID" value="MBI6882684.1"/>
    <property type="molecule type" value="Genomic_DNA"/>
</dbReference>
<organism evidence="2 3">
    <name type="scientific">Pseudomonas putida</name>
    <name type="common">Arthrobacter siderocapsulatus</name>
    <dbReference type="NCBI Taxonomy" id="303"/>
    <lineage>
        <taxon>Bacteria</taxon>
        <taxon>Pseudomonadati</taxon>
        <taxon>Pseudomonadota</taxon>
        <taxon>Gammaproteobacteria</taxon>
        <taxon>Pseudomonadales</taxon>
        <taxon>Pseudomonadaceae</taxon>
        <taxon>Pseudomonas</taxon>
    </lineage>
</organism>
<proteinExistence type="predicted"/>
<keyword evidence="1" id="KW-0812">Transmembrane</keyword>
<dbReference type="Proteomes" id="UP000637061">
    <property type="component" value="Unassembled WGS sequence"/>
</dbReference>
<accession>A0A8I1JIM5</accession>
<evidence type="ECO:0000256" key="1">
    <source>
        <dbReference type="SAM" id="Phobius"/>
    </source>
</evidence>
<dbReference type="RefSeq" id="WP_198746294.1">
    <property type="nucleotide sequence ID" value="NZ_JAEHTE010000001.1"/>
</dbReference>
<keyword evidence="1" id="KW-0472">Membrane</keyword>
<protein>
    <submittedName>
        <fullName evidence="2">Uncharacterized protein</fullName>
    </submittedName>
</protein>